<keyword evidence="3" id="KW-1185">Reference proteome</keyword>
<feature type="region of interest" description="Disordered" evidence="1">
    <location>
        <begin position="1"/>
        <end position="37"/>
    </location>
</feature>
<dbReference type="Proteomes" id="UP000032142">
    <property type="component" value="Unassembled WGS sequence"/>
</dbReference>
<evidence type="ECO:0000313" key="2">
    <source>
        <dbReference type="EMBL" id="KHG02968.1"/>
    </source>
</evidence>
<evidence type="ECO:0000256" key="1">
    <source>
        <dbReference type="SAM" id="MobiDB-lite"/>
    </source>
</evidence>
<sequence length="37" mass="4240">MKNSSNNLEQRQQRGRQRHSKGGRGSSDGSRVEQKVR</sequence>
<dbReference type="AlphaFoldDB" id="A0A0B0MLG8"/>
<name>A0A0B0MLG8_GOSAR</name>
<gene>
    <name evidence="2" type="ORF">F383_23956</name>
</gene>
<protein>
    <submittedName>
        <fullName evidence="2">Uncharacterized protein</fullName>
    </submittedName>
</protein>
<feature type="compositionally biased region" description="Basic residues" evidence="1">
    <location>
        <begin position="13"/>
        <end position="22"/>
    </location>
</feature>
<feature type="compositionally biased region" description="Polar residues" evidence="1">
    <location>
        <begin position="1"/>
        <end position="10"/>
    </location>
</feature>
<proteinExistence type="predicted"/>
<reference evidence="3" key="1">
    <citation type="submission" date="2014-09" db="EMBL/GenBank/DDBJ databases">
        <authorList>
            <person name="Mudge J."/>
            <person name="Ramaraj T."/>
            <person name="Lindquist I.E."/>
            <person name="Bharti A.K."/>
            <person name="Sundararajan A."/>
            <person name="Cameron C.T."/>
            <person name="Woodward J.E."/>
            <person name="May G.D."/>
            <person name="Brubaker C."/>
            <person name="Broadhvest J."/>
            <person name="Wilkins T.A."/>
        </authorList>
    </citation>
    <scope>NUCLEOTIDE SEQUENCE</scope>
    <source>
        <strain evidence="3">cv. AKA8401</strain>
    </source>
</reference>
<organism evidence="2 3">
    <name type="scientific">Gossypium arboreum</name>
    <name type="common">Tree cotton</name>
    <name type="synonym">Gossypium nanking</name>
    <dbReference type="NCBI Taxonomy" id="29729"/>
    <lineage>
        <taxon>Eukaryota</taxon>
        <taxon>Viridiplantae</taxon>
        <taxon>Streptophyta</taxon>
        <taxon>Embryophyta</taxon>
        <taxon>Tracheophyta</taxon>
        <taxon>Spermatophyta</taxon>
        <taxon>Magnoliopsida</taxon>
        <taxon>eudicotyledons</taxon>
        <taxon>Gunneridae</taxon>
        <taxon>Pentapetalae</taxon>
        <taxon>rosids</taxon>
        <taxon>malvids</taxon>
        <taxon>Malvales</taxon>
        <taxon>Malvaceae</taxon>
        <taxon>Malvoideae</taxon>
        <taxon>Gossypium</taxon>
    </lineage>
</organism>
<comment type="caution">
    <text evidence="2">The sequence shown here is derived from an EMBL/GenBank/DDBJ whole genome shotgun (WGS) entry which is preliminary data.</text>
</comment>
<accession>A0A0B0MLG8</accession>
<dbReference type="EMBL" id="JRRC01312998">
    <property type="protein sequence ID" value="KHG02968.1"/>
    <property type="molecule type" value="Genomic_DNA"/>
</dbReference>
<evidence type="ECO:0000313" key="3">
    <source>
        <dbReference type="Proteomes" id="UP000032142"/>
    </source>
</evidence>